<gene>
    <name evidence="1" type="ORF">A2994_03350</name>
</gene>
<evidence type="ECO:0000313" key="2">
    <source>
        <dbReference type="Proteomes" id="UP000179010"/>
    </source>
</evidence>
<sequence length="228" mass="24639">MPKPLHLIFFFLILGVIYAEFLPTMQPTQGSTAYSKDEPLTQNELILSWLNSSSDHTATAAAVDQDFISDITIPANLGSIAQDTAASLSYNYSAPNTTADPNISYANPAAVPTEDQPFVGSIIPPTGSPLFAAYAGGGYAWYSENDNVIVMLPDGSLRSFLKSTGEETNWQQDRLAYDPISSPDALANYLTNYHGKIVAETKIWALVKFPSGGFLKIAKSSGQFLSQQ</sequence>
<comment type="caution">
    <text evidence="1">The sequence shown here is derived from an EMBL/GenBank/DDBJ whole genome shotgun (WGS) entry which is preliminary data.</text>
</comment>
<dbReference type="Proteomes" id="UP000179010">
    <property type="component" value="Unassembled WGS sequence"/>
</dbReference>
<dbReference type="AlphaFoldDB" id="A0A1F4PNE7"/>
<accession>A0A1F4PNE7</accession>
<proteinExistence type="predicted"/>
<organism evidence="1 2">
    <name type="scientific">candidate division Kazan bacterium RIFCSPLOWO2_01_FULL_48_13</name>
    <dbReference type="NCBI Taxonomy" id="1798539"/>
    <lineage>
        <taxon>Bacteria</taxon>
        <taxon>Bacteria division Kazan-3B-28</taxon>
    </lineage>
</organism>
<reference evidence="1 2" key="1">
    <citation type="journal article" date="2016" name="Nat. Commun.">
        <title>Thousands of microbial genomes shed light on interconnected biogeochemical processes in an aquifer system.</title>
        <authorList>
            <person name="Anantharaman K."/>
            <person name="Brown C.T."/>
            <person name="Hug L.A."/>
            <person name="Sharon I."/>
            <person name="Castelle C.J."/>
            <person name="Probst A.J."/>
            <person name="Thomas B.C."/>
            <person name="Singh A."/>
            <person name="Wilkins M.J."/>
            <person name="Karaoz U."/>
            <person name="Brodie E.L."/>
            <person name="Williams K.H."/>
            <person name="Hubbard S.S."/>
            <person name="Banfield J.F."/>
        </authorList>
    </citation>
    <scope>NUCLEOTIDE SEQUENCE [LARGE SCALE GENOMIC DNA]</scope>
</reference>
<evidence type="ECO:0000313" key="1">
    <source>
        <dbReference type="EMBL" id="OGB85168.1"/>
    </source>
</evidence>
<protein>
    <submittedName>
        <fullName evidence="1">Uncharacterized protein</fullName>
    </submittedName>
</protein>
<name>A0A1F4PNE7_UNCK3</name>
<dbReference type="EMBL" id="METE01000009">
    <property type="protein sequence ID" value="OGB85168.1"/>
    <property type="molecule type" value="Genomic_DNA"/>
</dbReference>
<dbReference type="STRING" id="1798539.A2994_03350"/>